<dbReference type="PANTHER" id="PTHR13832">
    <property type="entry name" value="PROTEIN PHOSPHATASE 2C"/>
    <property type="match status" value="1"/>
</dbReference>
<dbReference type="PANTHER" id="PTHR13832:SF535">
    <property type="entry name" value="PROTEIN PHOSPHATASE 1E"/>
    <property type="match status" value="1"/>
</dbReference>
<evidence type="ECO:0000256" key="1">
    <source>
        <dbReference type="ARBA" id="ARBA00001936"/>
    </source>
</evidence>
<dbReference type="AlphaFoldDB" id="A0AAJ7TSX8"/>
<dbReference type="SMART" id="SM00331">
    <property type="entry name" value="PP2C_SIG"/>
    <property type="match status" value="1"/>
</dbReference>
<keyword evidence="10 23" id="KW-0378">Hydrolase</keyword>
<evidence type="ECO:0000256" key="24">
    <source>
        <dbReference type="SAM" id="MobiDB-lite"/>
    </source>
</evidence>
<evidence type="ECO:0000256" key="20">
    <source>
        <dbReference type="ARBA" id="ARBA00075701"/>
    </source>
</evidence>
<dbReference type="Gene3D" id="3.60.40.10">
    <property type="entry name" value="PPM-type phosphatase domain"/>
    <property type="match status" value="1"/>
</dbReference>
<evidence type="ECO:0000256" key="10">
    <source>
        <dbReference type="ARBA" id="ARBA00022801"/>
    </source>
</evidence>
<dbReference type="SMART" id="SM00332">
    <property type="entry name" value="PP2Cc"/>
    <property type="match status" value="1"/>
</dbReference>
<keyword evidence="26" id="KW-1185">Reference proteome</keyword>
<gene>
    <name evidence="27" type="primary">LOC116950118</name>
</gene>
<dbReference type="Pfam" id="PF00481">
    <property type="entry name" value="PP2C"/>
    <property type="match status" value="1"/>
</dbReference>
<feature type="compositionally biased region" description="Basic and acidic residues" evidence="24">
    <location>
        <begin position="504"/>
        <end position="520"/>
    </location>
</feature>
<evidence type="ECO:0000256" key="11">
    <source>
        <dbReference type="ARBA" id="ARBA00022842"/>
    </source>
</evidence>
<organism evidence="26 27">
    <name type="scientific">Petromyzon marinus</name>
    <name type="common">Sea lamprey</name>
    <dbReference type="NCBI Taxonomy" id="7757"/>
    <lineage>
        <taxon>Eukaryota</taxon>
        <taxon>Metazoa</taxon>
        <taxon>Chordata</taxon>
        <taxon>Craniata</taxon>
        <taxon>Vertebrata</taxon>
        <taxon>Cyclostomata</taxon>
        <taxon>Hyperoartia</taxon>
        <taxon>Petromyzontiformes</taxon>
        <taxon>Petromyzontidae</taxon>
        <taxon>Petromyzon</taxon>
    </lineage>
</organism>
<keyword evidence="14" id="KW-0539">Nucleus</keyword>
<feature type="domain" description="PPM-type phosphatase" evidence="25">
    <location>
        <begin position="167"/>
        <end position="425"/>
    </location>
</feature>
<keyword evidence="9" id="KW-0677">Repeat</keyword>
<dbReference type="KEGG" id="pmrn:116950118"/>
<evidence type="ECO:0000256" key="7">
    <source>
        <dbReference type="ARBA" id="ARBA00022553"/>
    </source>
</evidence>
<dbReference type="InterPro" id="IPR015655">
    <property type="entry name" value="PP2C"/>
</dbReference>
<evidence type="ECO:0000256" key="12">
    <source>
        <dbReference type="ARBA" id="ARBA00022912"/>
    </source>
</evidence>
<keyword evidence="8" id="KW-0479">Metal-binding</keyword>
<dbReference type="EC" id="3.1.3.16" evidence="5"/>
<feature type="compositionally biased region" description="Gly residues" evidence="24">
    <location>
        <begin position="449"/>
        <end position="503"/>
    </location>
</feature>
<dbReference type="PROSITE" id="PS01032">
    <property type="entry name" value="PPM_1"/>
    <property type="match status" value="1"/>
</dbReference>
<keyword evidence="11" id="KW-0460">Magnesium</keyword>
<evidence type="ECO:0000256" key="21">
    <source>
        <dbReference type="ARBA" id="ARBA00078590"/>
    </source>
</evidence>
<evidence type="ECO:0000256" key="23">
    <source>
        <dbReference type="RuleBase" id="RU003465"/>
    </source>
</evidence>
<feature type="region of interest" description="Disordered" evidence="24">
    <location>
        <begin position="1"/>
        <end position="42"/>
    </location>
</feature>
<dbReference type="FunFam" id="3.60.40.10:FF:000021">
    <property type="entry name" value="Protein phosphatase, Mg2+/Mn2+-dependent, 1E"/>
    <property type="match status" value="1"/>
</dbReference>
<feature type="region of interest" description="Disordered" evidence="24">
    <location>
        <begin position="434"/>
        <end position="543"/>
    </location>
</feature>
<dbReference type="InterPro" id="IPR000222">
    <property type="entry name" value="PP2C_BS"/>
</dbReference>
<dbReference type="InterPro" id="IPR036457">
    <property type="entry name" value="PPM-type-like_dom_sf"/>
</dbReference>
<evidence type="ECO:0000256" key="6">
    <source>
        <dbReference type="ARBA" id="ARBA00022490"/>
    </source>
</evidence>
<evidence type="ECO:0000256" key="4">
    <source>
        <dbReference type="ARBA" id="ARBA00004496"/>
    </source>
</evidence>
<comment type="subunit">
    <text evidence="17">Heterotrimer. Interacts with PAX1 and ARHGEF6 (or ARHGEF7).</text>
</comment>
<evidence type="ECO:0000259" key="25">
    <source>
        <dbReference type="PROSITE" id="PS51746"/>
    </source>
</evidence>
<comment type="subcellular location">
    <subcellularLocation>
        <location evidence="4">Cytoplasm</location>
    </subcellularLocation>
    <subcellularLocation>
        <location evidence="3">Nucleus</location>
    </subcellularLocation>
</comment>
<dbReference type="InterPro" id="IPR001932">
    <property type="entry name" value="PPM-type_phosphatase-like_dom"/>
</dbReference>
<keyword evidence="6" id="KW-0963">Cytoplasm</keyword>
<comment type="catalytic activity">
    <reaction evidence="15">
        <text>O-phospho-L-seryl-[protein] + H2O = L-seryl-[protein] + phosphate</text>
        <dbReference type="Rhea" id="RHEA:20629"/>
        <dbReference type="Rhea" id="RHEA-COMP:9863"/>
        <dbReference type="Rhea" id="RHEA-COMP:11604"/>
        <dbReference type="ChEBI" id="CHEBI:15377"/>
        <dbReference type="ChEBI" id="CHEBI:29999"/>
        <dbReference type="ChEBI" id="CHEBI:43474"/>
        <dbReference type="ChEBI" id="CHEBI:83421"/>
        <dbReference type="EC" id="3.1.3.16"/>
    </reaction>
</comment>
<dbReference type="PROSITE" id="PS51746">
    <property type="entry name" value="PPM_2"/>
    <property type="match status" value="1"/>
</dbReference>
<evidence type="ECO:0000256" key="14">
    <source>
        <dbReference type="ARBA" id="ARBA00023242"/>
    </source>
</evidence>
<dbReference type="GO" id="GO:0046872">
    <property type="term" value="F:metal ion binding"/>
    <property type="evidence" value="ECO:0007669"/>
    <property type="project" value="UniProtKB-KW"/>
</dbReference>
<evidence type="ECO:0000256" key="18">
    <source>
        <dbReference type="ARBA" id="ARBA00070214"/>
    </source>
</evidence>
<feature type="compositionally biased region" description="Basic and acidic residues" evidence="24">
    <location>
        <begin position="812"/>
        <end position="826"/>
    </location>
</feature>
<comment type="cofactor">
    <cofactor evidence="2">
        <name>Mg(2+)</name>
        <dbReference type="ChEBI" id="CHEBI:18420"/>
    </cofactor>
</comment>
<dbReference type="CDD" id="cd00143">
    <property type="entry name" value="PP2Cc"/>
    <property type="match status" value="1"/>
</dbReference>
<evidence type="ECO:0000256" key="2">
    <source>
        <dbReference type="ARBA" id="ARBA00001946"/>
    </source>
</evidence>
<evidence type="ECO:0000313" key="27">
    <source>
        <dbReference type="RefSeq" id="XP_032823479.1"/>
    </source>
</evidence>
<accession>A0AAJ7TSX8</accession>
<comment type="cofactor">
    <cofactor evidence="1">
        <name>Mn(2+)</name>
        <dbReference type="ChEBI" id="CHEBI:29035"/>
    </cofactor>
</comment>
<dbReference type="Proteomes" id="UP001318040">
    <property type="component" value="Chromosome 38"/>
</dbReference>
<evidence type="ECO:0000256" key="16">
    <source>
        <dbReference type="ARBA" id="ARBA00048336"/>
    </source>
</evidence>
<dbReference type="GO" id="GO:0005634">
    <property type="term" value="C:nucleus"/>
    <property type="evidence" value="ECO:0007669"/>
    <property type="project" value="UniProtKB-SubCell"/>
</dbReference>
<evidence type="ECO:0000256" key="9">
    <source>
        <dbReference type="ARBA" id="ARBA00022737"/>
    </source>
</evidence>
<dbReference type="GO" id="GO:0004722">
    <property type="term" value="F:protein serine/threonine phosphatase activity"/>
    <property type="evidence" value="ECO:0007669"/>
    <property type="project" value="UniProtKB-EC"/>
</dbReference>
<evidence type="ECO:0000256" key="19">
    <source>
        <dbReference type="ARBA" id="ARBA00075580"/>
    </source>
</evidence>
<evidence type="ECO:0000256" key="22">
    <source>
        <dbReference type="ARBA" id="ARBA00079435"/>
    </source>
</evidence>
<sequence length="877" mass="92249">MADEQSTRKMLSAMLAELRVPPESPGEDAAPPPLRPPSSSLAESEVEGETLELCLQFFSRYFVPLPMSRTRSTRLTVSAHPYCVQPTQCSNAPYLLAASLARSTAAEVLASDLSSCLCPAQIKEGTEEPLLYDSVKLARLVFAKLREVCVAWQKEPPALSRQRRSFQISLHAIKNTRRKMEDRHVIFQDLNALFTSEEEEDDQAYFAIFDGHGGVDAAIYAATHLHVSLAREGSFRRDPLEALRRAFCQTDQRFVLKARQENWRCGSTGVVTLIRGNELHVAWLGDSQVILVRKGSPVELMSPHKPDREDEKKRIEALGGCVIWFGAWRVNGTLSVSRAIGDMEHKPYVSCDADCATFPLDGSEDYLLLACDGFYDTVQPDEAARIVGEHLRENDGDPAMLAHRLVASARDAGSSDNITVLVVFLRDARDVMQEDTGGADGERDRAVPPGGGGGGSGEDDGGNGQGGGGEGGGGGGGGGGDSGGGGSNDGNGGAGGGAGGGTHGDSDGRNGEGDCARDPCDGGGGGEARQGNGSEFGPENREDSLTERTFLALRSPVWIGEPQRGMDFPARIGDDANGAGASGRDVRPRARGSGVTGWNSVADGAEGDRPCIAGVPDRFLCGARVVDSHGEMSNVGEGLRVNVTASGEMKPKVGTSGQNDMYASPGGAIASSNTVAADESGIAVGCSNWPLADLVGDTKASMSADEIGELKPLSCSLVAPSATQGHNAADRGGLYQVQAAPGQAEVDNRDTDESSTDMNCEKKGRSLPDTTTTTTRHKCSRAGNGGDVLAPYKPAGAIAKVKARGWDSSLSEDFRLKNGGGGDRRSAGPATHPPSREGDATQSWGRPKPVKESLQLCRRRGAGDRTGDQSTFMAVAC</sequence>
<comment type="catalytic activity">
    <reaction evidence="16">
        <text>O-phospho-L-threonyl-[protein] + H2O = L-threonyl-[protein] + phosphate</text>
        <dbReference type="Rhea" id="RHEA:47004"/>
        <dbReference type="Rhea" id="RHEA-COMP:11060"/>
        <dbReference type="Rhea" id="RHEA-COMP:11605"/>
        <dbReference type="ChEBI" id="CHEBI:15377"/>
        <dbReference type="ChEBI" id="CHEBI:30013"/>
        <dbReference type="ChEBI" id="CHEBI:43474"/>
        <dbReference type="ChEBI" id="CHEBI:61977"/>
        <dbReference type="EC" id="3.1.3.16"/>
    </reaction>
</comment>
<evidence type="ECO:0000256" key="5">
    <source>
        <dbReference type="ARBA" id="ARBA00013081"/>
    </source>
</evidence>
<keyword evidence="13" id="KW-0464">Manganese</keyword>
<evidence type="ECO:0000256" key="8">
    <source>
        <dbReference type="ARBA" id="ARBA00022723"/>
    </source>
</evidence>
<keyword evidence="7" id="KW-0597">Phosphoprotein</keyword>
<evidence type="ECO:0000256" key="17">
    <source>
        <dbReference type="ARBA" id="ARBA00063519"/>
    </source>
</evidence>
<reference evidence="27" key="1">
    <citation type="submission" date="2025-08" db="UniProtKB">
        <authorList>
            <consortium name="RefSeq"/>
        </authorList>
    </citation>
    <scope>IDENTIFICATION</scope>
    <source>
        <tissue evidence="27">Sperm</tissue>
    </source>
</reference>
<dbReference type="SUPFAM" id="SSF81606">
    <property type="entry name" value="PP2C-like"/>
    <property type="match status" value="1"/>
</dbReference>
<keyword evidence="12 23" id="KW-0904">Protein phosphatase</keyword>
<proteinExistence type="inferred from homology"/>
<dbReference type="RefSeq" id="XP_032823479.1">
    <property type="nucleotide sequence ID" value="XM_032967588.1"/>
</dbReference>
<evidence type="ECO:0000256" key="15">
    <source>
        <dbReference type="ARBA" id="ARBA00047761"/>
    </source>
</evidence>
<feature type="region of interest" description="Disordered" evidence="24">
    <location>
        <begin position="811"/>
        <end position="870"/>
    </location>
</feature>
<comment type="similarity">
    <text evidence="23">Belongs to the PP2C family.</text>
</comment>
<feature type="region of interest" description="Disordered" evidence="24">
    <location>
        <begin position="741"/>
        <end position="784"/>
    </location>
</feature>
<dbReference type="GO" id="GO:0005737">
    <property type="term" value="C:cytoplasm"/>
    <property type="evidence" value="ECO:0007669"/>
    <property type="project" value="UniProtKB-SubCell"/>
</dbReference>
<evidence type="ECO:0000256" key="13">
    <source>
        <dbReference type="ARBA" id="ARBA00023211"/>
    </source>
</evidence>
<feature type="region of interest" description="Disordered" evidence="24">
    <location>
        <begin position="575"/>
        <end position="598"/>
    </location>
</feature>
<protein>
    <recommendedName>
        <fullName evidence="18">Protein phosphatase 1E</fullName>
        <ecNumber evidence="5">3.1.3.16</ecNumber>
    </recommendedName>
    <alternativeName>
        <fullName evidence="21">Ca(2+)/calmodulin-dependent protein kinase phosphatase N</fullName>
    </alternativeName>
    <alternativeName>
        <fullName evidence="19">CaMKP-nucleus</fullName>
    </alternativeName>
    <alternativeName>
        <fullName evidence="20">Partner of PIX 1</fullName>
    </alternativeName>
    <alternativeName>
        <fullName evidence="22">Partner of PIX-alpha</fullName>
    </alternativeName>
</protein>
<evidence type="ECO:0000256" key="3">
    <source>
        <dbReference type="ARBA" id="ARBA00004123"/>
    </source>
</evidence>
<name>A0AAJ7TSX8_PETMA</name>
<evidence type="ECO:0000313" key="26">
    <source>
        <dbReference type="Proteomes" id="UP001318040"/>
    </source>
</evidence>